<gene>
    <name evidence="2" type="ORF">T310_9597</name>
</gene>
<dbReference type="RefSeq" id="XP_013323389.1">
    <property type="nucleotide sequence ID" value="XM_013467935.1"/>
</dbReference>
<sequence>MDNYSIRSDNTYNNLEFGRKEARKHRISYPNHPINQLIEPHTTPNPDIPTDDNDHRIGDPIFAVTIGAVSAVVRIRREQREQAVQAGRDEKSIGFGSILETGGRRYNVMSFNGWLIECMGD</sequence>
<dbReference type="EMBL" id="LASV01000734">
    <property type="protein sequence ID" value="KKA16777.1"/>
    <property type="molecule type" value="Genomic_DNA"/>
</dbReference>
<comment type="caution">
    <text evidence="2">The sequence shown here is derived from an EMBL/GenBank/DDBJ whole genome shotgun (WGS) entry which is preliminary data.</text>
</comment>
<evidence type="ECO:0000313" key="3">
    <source>
        <dbReference type="Proteomes" id="UP000053958"/>
    </source>
</evidence>
<dbReference type="AlphaFoldDB" id="A0A0F4YEY1"/>
<proteinExistence type="predicted"/>
<accession>A0A0F4YEY1</accession>
<reference evidence="2 3" key="1">
    <citation type="submission" date="2015-04" db="EMBL/GenBank/DDBJ databases">
        <authorList>
            <person name="Heijne W.H."/>
            <person name="Fedorova N.D."/>
            <person name="Nierman W.C."/>
            <person name="Vollebregt A.W."/>
            <person name="Zhao Z."/>
            <person name="Wu L."/>
            <person name="Kumar M."/>
            <person name="Stam H."/>
            <person name="van den Berg M.A."/>
            <person name="Pel H.J."/>
        </authorList>
    </citation>
    <scope>NUCLEOTIDE SEQUENCE [LARGE SCALE GENOMIC DNA]</scope>
    <source>
        <strain evidence="2 3">CBS 393.64</strain>
    </source>
</reference>
<evidence type="ECO:0000313" key="2">
    <source>
        <dbReference type="EMBL" id="KKA16777.1"/>
    </source>
</evidence>
<dbReference type="Proteomes" id="UP000053958">
    <property type="component" value="Unassembled WGS sequence"/>
</dbReference>
<dbReference type="STRING" id="1408163.A0A0F4YEY1"/>
<name>A0A0F4YEY1_RASE3</name>
<keyword evidence="3" id="KW-1185">Reference proteome</keyword>
<organism evidence="2 3">
    <name type="scientific">Rasamsonia emersonii (strain ATCC 16479 / CBS 393.64 / IMI 116815)</name>
    <dbReference type="NCBI Taxonomy" id="1408163"/>
    <lineage>
        <taxon>Eukaryota</taxon>
        <taxon>Fungi</taxon>
        <taxon>Dikarya</taxon>
        <taxon>Ascomycota</taxon>
        <taxon>Pezizomycotina</taxon>
        <taxon>Eurotiomycetes</taxon>
        <taxon>Eurotiomycetidae</taxon>
        <taxon>Eurotiales</taxon>
        <taxon>Trichocomaceae</taxon>
        <taxon>Rasamsonia</taxon>
    </lineage>
</organism>
<feature type="region of interest" description="Disordered" evidence="1">
    <location>
        <begin position="31"/>
        <end position="56"/>
    </location>
</feature>
<protein>
    <submittedName>
        <fullName evidence="2">Uncharacterized protein</fullName>
    </submittedName>
</protein>
<evidence type="ECO:0000256" key="1">
    <source>
        <dbReference type="SAM" id="MobiDB-lite"/>
    </source>
</evidence>
<dbReference type="GeneID" id="25321529"/>
<dbReference type="OrthoDB" id="2155101at2759"/>